<reference evidence="2" key="1">
    <citation type="submission" date="2005-09" db="EMBL/GenBank/DDBJ databases">
        <authorList>
            <person name="Mural R.J."/>
            <person name="Li P.W."/>
            <person name="Adams M.D."/>
            <person name="Amanatides P.G."/>
            <person name="Baden-Tillson H."/>
            <person name="Barnstead M."/>
            <person name="Chin S.H."/>
            <person name="Dew I."/>
            <person name="Evans C.A."/>
            <person name="Ferriera S."/>
            <person name="Flanigan M."/>
            <person name="Fosler C."/>
            <person name="Glodek A."/>
            <person name="Gu Z."/>
            <person name="Holt R.A."/>
            <person name="Jennings D."/>
            <person name="Kraft C.L."/>
            <person name="Lu F."/>
            <person name="Nguyen T."/>
            <person name="Nusskern D.R."/>
            <person name="Pfannkoch C.M."/>
            <person name="Sitter C."/>
            <person name="Sutton G.G."/>
            <person name="Venter J.C."/>
            <person name="Wang Z."/>
            <person name="Woodage T."/>
            <person name="Zheng X.H."/>
            <person name="Zhong F."/>
        </authorList>
    </citation>
    <scope>NUCLEOTIDE SEQUENCE [LARGE SCALE GENOMIC DNA]</scope>
    <source>
        <strain>BN</strain>
        <strain evidence="2">Sprague-Dawley</strain>
    </source>
</reference>
<organism evidence="1 2">
    <name type="scientific">Rattus norvegicus</name>
    <name type="common">Rat</name>
    <dbReference type="NCBI Taxonomy" id="10116"/>
    <lineage>
        <taxon>Eukaryota</taxon>
        <taxon>Metazoa</taxon>
        <taxon>Chordata</taxon>
        <taxon>Craniata</taxon>
        <taxon>Vertebrata</taxon>
        <taxon>Euteleostomi</taxon>
        <taxon>Mammalia</taxon>
        <taxon>Eutheria</taxon>
        <taxon>Euarchontoglires</taxon>
        <taxon>Glires</taxon>
        <taxon>Rodentia</taxon>
        <taxon>Myomorpha</taxon>
        <taxon>Muroidea</taxon>
        <taxon>Muridae</taxon>
        <taxon>Murinae</taxon>
        <taxon>Rattus</taxon>
    </lineage>
</organism>
<dbReference type="Proteomes" id="UP000234681">
    <property type="component" value="Chromosome 5"/>
</dbReference>
<gene>
    <name evidence="3" type="primary">Macf1</name>
    <name evidence="1" type="synonym">LOC362587</name>
    <name evidence="1" type="ORF">rCG_30929</name>
</gene>
<dbReference type="RGD" id="1306057">
    <property type="gene designation" value="Macf1"/>
</dbReference>
<protein>
    <submittedName>
        <fullName evidence="1">Similar to microfilament and actin filament cross-linker protein isoform b, isoform CRA_b</fullName>
    </submittedName>
</protein>
<accession>A6IS29</accession>
<name>A6IS29_RAT</name>
<dbReference type="AlphaFoldDB" id="A6IS29"/>
<sequence length="41" mass="4558">MSQAITLYKQPTPLSTLNPASYVGCIFILNGRSYIVKIVKE</sequence>
<evidence type="ECO:0000313" key="2">
    <source>
        <dbReference type="Proteomes" id="UP000234681"/>
    </source>
</evidence>
<evidence type="ECO:0000313" key="3">
    <source>
        <dbReference type="RGD" id="1306057"/>
    </source>
</evidence>
<dbReference type="EMBL" id="CH473968">
    <property type="protein sequence ID" value="EDL80381.1"/>
    <property type="molecule type" value="Genomic_DNA"/>
</dbReference>
<evidence type="ECO:0000313" key="1">
    <source>
        <dbReference type="EMBL" id="EDL80381.1"/>
    </source>
</evidence>
<proteinExistence type="predicted"/>